<dbReference type="Proteomes" id="UP000012065">
    <property type="component" value="Unassembled WGS sequence"/>
</dbReference>
<sequence length="130" mass="13528">MSDNPDHESSPCNLVTASGESGGSFDDEPLNPTLRAPGYLAQQLSEVLRPLQNAETAPLTLDDPVSNHSAQPVNVADAANALAQPHPAPPPFARLAAIPASEVLEAVDPTAEVPSTPGNQPYSISCLRQI</sequence>
<feature type="compositionally biased region" description="Polar residues" evidence="1">
    <location>
        <begin position="10"/>
        <end position="19"/>
    </location>
</feature>
<reference evidence="2 3" key="1">
    <citation type="journal article" date="2013" name="J. Biotechnol.">
        <title>Establishment and interpretation of the genome sequence of the phytopathogenic fungus Rhizoctonia solani AG1-IB isolate 7/3/14.</title>
        <authorList>
            <person name="Wibberg D.W."/>
            <person name="Jelonek L.J."/>
            <person name="Rupp O.R."/>
            <person name="Hennig M.H."/>
            <person name="Eikmeyer F.E."/>
            <person name="Goesmann A.G."/>
            <person name="Hartmann A.H."/>
            <person name="Borriss R.B."/>
            <person name="Grosch R.G."/>
            <person name="Puehler A.P."/>
            <person name="Schlueter A.S."/>
        </authorList>
    </citation>
    <scope>NUCLEOTIDE SEQUENCE [LARGE SCALE GENOMIC DNA]</scope>
    <source>
        <strain evidence="3">AG1-IB / isolate 7/3/14</strain>
    </source>
</reference>
<feature type="region of interest" description="Disordered" evidence="1">
    <location>
        <begin position="58"/>
        <end position="94"/>
    </location>
</feature>
<protein>
    <submittedName>
        <fullName evidence="2">Uncharacterized protein</fullName>
    </submittedName>
</protein>
<name>M5CF60_THACB</name>
<evidence type="ECO:0000313" key="3">
    <source>
        <dbReference type="Proteomes" id="UP000012065"/>
    </source>
</evidence>
<accession>M5CF60</accession>
<dbReference type="HOGENOM" id="CLU_1939569_0_0_1"/>
<organism evidence="2 3">
    <name type="scientific">Thanatephorus cucumeris (strain AG1-IB / isolate 7/3/14)</name>
    <name type="common">Lettuce bottom rot fungus</name>
    <name type="synonym">Rhizoctonia solani</name>
    <dbReference type="NCBI Taxonomy" id="1108050"/>
    <lineage>
        <taxon>Eukaryota</taxon>
        <taxon>Fungi</taxon>
        <taxon>Dikarya</taxon>
        <taxon>Basidiomycota</taxon>
        <taxon>Agaricomycotina</taxon>
        <taxon>Agaricomycetes</taxon>
        <taxon>Cantharellales</taxon>
        <taxon>Ceratobasidiaceae</taxon>
        <taxon>Rhizoctonia</taxon>
        <taxon>Rhizoctonia solani AG-1</taxon>
    </lineage>
</organism>
<comment type="caution">
    <text evidence="2">The sequence shown here is derived from an EMBL/GenBank/DDBJ whole genome shotgun (WGS) entry which is preliminary data.</text>
</comment>
<proteinExistence type="predicted"/>
<dbReference type="EMBL" id="CAOJ01018348">
    <property type="protein sequence ID" value="CCO38081.1"/>
    <property type="molecule type" value="Genomic_DNA"/>
</dbReference>
<feature type="region of interest" description="Disordered" evidence="1">
    <location>
        <begin position="1"/>
        <end position="37"/>
    </location>
</feature>
<evidence type="ECO:0000313" key="2">
    <source>
        <dbReference type="EMBL" id="CCO38081.1"/>
    </source>
</evidence>
<gene>
    <name evidence="2" type="ORF">BN14_12245</name>
</gene>
<evidence type="ECO:0000256" key="1">
    <source>
        <dbReference type="SAM" id="MobiDB-lite"/>
    </source>
</evidence>
<dbReference type="AlphaFoldDB" id="M5CF60"/>